<evidence type="ECO:0000259" key="13">
    <source>
        <dbReference type="SMART" id="SM00093"/>
    </source>
</evidence>
<dbReference type="EMBL" id="JABWUV010000060">
    <property type="protein sequence ID" value="KAF6267228.1"/>
    <property type="molecule type" value="Genomic_DNA"/>
</dbReference>
<keyword evidence="5" id="KW-0754">Steroid-binding</keyword>
<dbReference type="Gene3D" id="3.30.497.10">
    <property type="entry name" value="Antithrombin, subunit I, domain 2"/>
    <property type="match status" value="1"/>
</dbReference>
<dbReference type="InterPro" id="IPR023796">
    <property type="entry name" value="Serpin_dom"/>
</dbReference>
<proteinExistence type="inferred from homology"/>
<evidence type="ECO:0000256" key="8">
    <source>
        <dbReference type="ARBA" id="ARBA00037222"/>
    </source>
</evidence>
<evidence type="ECO:0000256" key="10">
    <source>
        <dbReference type="ARBA" id="ARBA00041777"/>
    </source>
</evidence>
<dbReference type="InterPro" id="IPR042185">
    <property type="entry name" value="Serpin_sf_2"/>
</dbReference>
<dbReference type="InterPro" id="IPR042178">
    <property type="entry name" value="Serpin_sf_1"/>
</dbReference>
<comment type="function">
    <text evidence="8">Major transport protein for glucocorticoids and progestins in the blood of almost all vertebrate species.</text>
</comment>
<evidence type="ECO:0000256" key="9">
    <source>
        <dbReference type="ARBA" id="ARBA00039186"/>
    </source>
</evidence>
<evidence type="ECO:0000313" key="14">
    <source>
        <dbReference type="EMBL" id="KAF6267228.1"/>
    </source>
</evidence>
<evidence type="ECO:0000313" key="15">
    <source>
        <dbReference type="Proteomes" id="UP000527355"/>
    </source>
</evidence>
<dbReference type="GO" id="GO:0005615">
    <property type="term" value="C:extracellular space"/>
    <property type="evidence" value="ECO:0007669"/>
    <property type="project" value="InterPro"/>
</dbReference>
<dbReference type="PROSITE" id="PS00284">
    <property type="entry name" value="SERPIN"/>
    <property type="match status" value="1"/>
</dbReference>
<dbReference type="PANTHER" id="PTHR11461">
    <property type="entry name" value="SERINE PROTEASE INHIBITOR, SERPIN"/>
    <property type="match status" value="1"/>
</dbReference>
<evidence type="ECO:0000256" key="11">
    <source>
        <dbReference type="ARBA" id="ARBA00043180"/>
    </source>
</evidence>
<dbReference type="Pfam" id="PF00079">
    <property type="entry name" value="Serpin"/>
    <property type="match status" value="1"/>
</dbReference>
<accession>A0A7J7QTJ5</accession>
<dbReference type="SUPFAM" id="SSF56574">
    <property type="entry name" value="Serpins"/>
    <property type="match status" value="1"/>
</dbReference>
<keyword evidence="3" id="KW-0813">Transport</keyword>
<keyword evidence="7" id="KW-0325">Glycoprotein</keyword>
<dbReference type="InterPro" id="IPR023795">
    <property type="entry name" value="Serpin_CS"/>
</dbReference>
<gene>
    <name evidence="14" type="ORF">mMyoMyo1_017286</name>
</gene>
<keyword evidence="6" id="KW-0446">Lipid-binding</keyword>
<evidence type="ECO:0000256" key="2">
    <source>
        <dbReference type="ARBA" id="ARBA00009500"/>
    </source>
</evidence>
<evidence type="ECO:0000256" key="7">
    <source>
        <dbReference type="ARBA" id="ARBA00023180"/>
    </source>
</evidence>
<comment type="caution">
    <text evidence="14">The sequence shown here is derived from an EMBL/GenBank/DDBJ whole genome shotgun (WGS) entry which is preliminary data.</text>
</comment>
<evidence type="ECO:0000256" key="5">
    <source>
        <dbReference type="ARBA" id="ARBA00022665"/>
    </source>
</evidence>
<evidence type="ECO:0000256" key="4">
    <source>
        <dbReference type="ARBA" id="ARBA00022525"/>
    </source>
</evidence>
<dbReference type="AlphaFoldDB" id="A0A7J7QTJ5"/>
<evidence type="ECO:0000256" key="12">
    <source>
        <dbReference type="RuleBase" id="RU000411"/>
    </source>
</evidence>
<evidence type="ECO:0000256" key="3">
    <source>
        <dbReference type="ARBA" id="ARBA00022448"/>
    </source>
</evidence>
<dbReference type="InterPro" id="IPR000215">
    <property type="entry name" value="Serpin_fam"/>
</dbReference>
<reference evidence="14 15" key="1">
    <citation type="journal article" date="2020" name="Nature">
        <title>Six reference-quality genomes reveal evolution of bat adaptations.</title>
        <authorList>
            <person name="Jebb D."/>
            <person name="Huang Z."/>
            <person name="Pippel M."/>
            <person name="Hughes G.M."/>
            <person name="Lavrichenko K."/>
            <person name="Devanna P."/>
            <person name="Winkler S."/>
            <person name="Jermiin L.S."/>
            <person name="Skirmuntt E.C."/>
            <person name="Katzourakis A."/>
            <person name="Burkitt-Gray L."/>
            <person name="Ray D.A."/>
            <person name="Sullivan K.A.M."/>
            <person name="Roscito J.G."/>
            <person name="Kirilenko B.M."/>
            <person name="Davalos L.M."/>
            <person name="Corthals A.P."/>
            <person name="Power M.L."/>
            <person name="Jones G."/>
            <person name="Ransome R.D."/>
            <person name="Dechmann D.K.N."/>
            <person name="Locatelli A.G."/>
            <person name="Puechmaille S.J."/>
            <person name="Fedrigo O."/>
            <person name="Jarvis E.D."/>
            <person name="Hiller M."/>
            <person name="Vernes S.C."/>
            <person name="Myers E.W."/>
            <person name="Teeling E.C."/>
        </authorList>
    </citation>
    <scope>NUCLEOTIDE SEQUENCE [LARGE SCALE GENOMIC DNA]</scope>
    <source>
        <strain evidence="14">MMyoMyo1</strain>
        <tissue evidence="14">Flight muscle</tissue>
    </source>
</reference>
<name>A0A7J7QTJ5_MYOMY</name>
<dbReference type="Proteomes" id="UP000527355">
    <property type="component" value="Unassembled WGS sequence"/>
</dbReference>
<dbReference type="PANTHER" id="PTHR11461:SF34">
    <property type="entry name" value="CORTICOSTEROID-BINDING GLOBULIN"/>
    <property type="match status" value="1"/>
</dbReference>
<feature type="domain" description="Serpin" evidence="13">
    <location>
        <begin position="1"/>
        <end position="172"/>
    </location>
</feature>
<protein>
    <recommendedName>
        <fullName evidence="9">Corticosteroid-binding globulin</fullName>
    </recommendedName>
    <alternativeName>
        <fullName evidence="11">Serpin A6</fullName>
    </alternativeName>
    <alternativeName>
        <fullName evidence="10">Transcortin</fullName>
    </alternativeName>
</protein>
<evidence type="ECO:0000256" key="1">
    <source>
        <dbReference type="ARBA" id="ARBA00004613"/>
    </source>
</evidence>
<keyword evidence="4" id="KW-0964">Secreted</keyword>
<dbReference type="VEuPathDB" id="HostDB:SERPINA6"/>
<keyword evidence="15" id="KW-1185">Reference proteome</keyword>
<comment type="similarity">
    <text evidence="2 12">Belongs to the serpin family.</text>
</comment>
<dbReference type="InterPro" id="IPR036186">
    <property type="entry name" value="Serpin_sf"/>
</dbReference>
<evidence type="ECO:0000256" key="6">
    <source>
        <dbReference type="ARBA" id="ARBA00023121"/>
    </source>
</evidence>
<sequence length="173" mass="19191">MMFQSNKIKYLNDPLLPCQLVQLEYLGNGTVFLILPDKGQIDVVIKALSRDTMQRWSDSLTSGPVDLYIPKVSISGAQDLGDLLEDMGIADLLTNQENFSGITQKAQLKVSKVIHKATLQLDEKGVEEAAPTGVTGNEASEPLTIHFNRPFIIMIFDHFTWSSLFLVKVVNPT</sequence>
<dbReference type="GO" id="GO:0004867">
    <property type="term" value="F:serine-type endopeptidase inhibitor activity"/>
    <property type="evidence" value="ECO:0007669"/>
    <property type="project" value="InterPro"/>
</dbReference>
<dbReference type="Gene3D" id="2.30.39.10">
    <property type="entry name" value="Alpha-1-antitrypsin, domain 1"/>
    <property type="match status" value="1"/>
</dbReference>
<dbReference type="SMART" id="SM00093">
    <property type="entry name" value="SERPIN"/>
    <property type="match status" value="1"/>
</dbReference>
<dbReference type="GO" id="GO:0005496">
    <property type="term" value="F:steroid binding"/>
    <property type="evidence" value="ECO:0007669"/>
    <property type="project" value="UniProtKB-KW"/>
</dbReference>
<comment type="subcellular location">
    <subcellularLocation>
        <location evidence="1">Secreted</location>
    </subcellularLocation>
</comment>
<organism evidence="14 15">
    <name type="scientific">Myotis myotis</name>
    <name type="common">Greater mouse-eared bat</name>
    <name type="synonym">Vespertilio myotis</name>
    <dbReference type="NCBI Taxonomy" id="51298"/>
    <lineage>
        <taxon>Eukaryota</taxon>
        <taxon>Metazoa</taxon>
        <taxon>Chordata</taxon>
        <taxon>Craniata</taxon>
        <taxon>Vertebrata</taxon>
        <taxon>Euteleostomi</taxon>
        <taxon>Mammalia</taxon>
        <taxon>Eutheria</taxon>
        <taxon>Laurasiatheria</taxon>
        <taxon>Chiroptera</taxon>
        <taxon>Yangochiroptera</taxon>
        <taxon>Vespertilionidae</taxon>
        <taxon>Myotis</taxon>
    </lineage>
</organism>